<evidence type="ECO:0000313" key="1">
    <source>
        <dbReference type="EMBL" id="KAJ7333483.1"/>
    </source>
</evidence>
<keyword evidence="2" id="KW-1185">Reference proteome</keyword>
<reference evidence="1" key="1">
    <citation type="submission" date="2023-03" db="EMBL/GenBank/DDBJ databases">
        <title>Massive genome expansion in bonnet fungi (Mycena s.s.) driven by repeated elements and novel gene families across ecological guilds.</title>
        <authorList>
            <consortium name="Lawrence Berkeley National Laboratory"/>
            <person name="Harder C.B."/>
            <person name="Miyauchi S."/>
            <person name="Viragh M."/>
            <person name="Kuo A."/>
            <person name="Thoen E."/>
            <person name="Andreopoulos B."/>
            <person name="Lu D."/>
            <person name="Skrede I."/>
            <person name="Drula E."/>
            <person name="Henrissat B."/>
            <person name="Morin E."/>
            <person name="Kohler A."/>
            <person name="Barry K."/>
            <person name="LaButti K."/>
            <person name="Morin E."/>
            <person name="Salamov A."/>
            <person name="Lipzen A."/>
            <person name="Mereny Z."/>
            <person name="Hegedus B."/>
            <person name="Baldrian P."/>
            <person name="Stursova M."/>
            <person name="Weitz H."/>
            <person name="Taylor A."/>
            <person name="Grigoriev I.V."/>
            <person name="Nagy L.G."/>
            <person name="Martin F."/>
            <person name="Kauserud H."/>
        </authorList>
    </citation>
    <scope>NUCLEOTIDE SEQUENCE</scope>
    <source>
        <strain evidence="1">CBHHK002</strain>
    </source>
</reference>
<organism evidence="1 2">
    <name type="scientific">Mycena albidolilacea</name>
    <dbReference type="NCBI Taxonomy" id="1033008"/>
    <lineage>
        <taxon>Eukaryota</taxon>
        <taxon>Fungi</taxon>
        <taxon>Dikarya</taxon>
        <taxon>Basidiomycota</taxon>
        <taxon>Agaricomycotina</taxon>
        <taxon>Agaricomycetes</taxon>
        <taxon>Agaricomycetidae</taxon>
        <taxon>Agaricales</taxon>
        <taxon>Marasmiineae</taxon>
        <taxon>Mycenaceae</taxon>
        <taxon>Mycena</taxon>
    </lineage>
</organism>
<comment type="caution">
    <text evidence="1">The sequence shown here is derived from an EMBL/GenBank/DDBJ whole genome shotgun (WGS) entry which is preliminary data.</text>
</comment>
<sequence length="138" mass="15204">MYALGSVALSRDASGAPWAAEGTGDVWAVDTLASNGVTGIRGLLRQARKVEPPRLHPLLPAQYWRNVRLDRPHSSPHLPLPLLPPLLDTLCFLDSSKSPRISLQILGTRTHVIVFQHLARSLLPLASTTTMHHDIERK</sequence>
<proteinExistence type="predicted"/>
<name>A0AAD6ZPU7_9AGAR</name>
<protein>
    <submittedName>
        <fullName evidence="1">Uncharacterized protein</fullName>
    </submittedName>
</protein>
<evidence type="ECO:0000313" key="2">
    <source>
        <dbReference type="Proteomes" id="UP001218218"/>
    </source>
</evidence>
<accession>A0AAD6ZPU7</accession>
<gene>
    <name evidence="1" type="ORF">DFH08DRAFT_814593</name>
</gene>
<dbReference type="EMBL" id="JARIHO010000034">
    <property type="protein sequence ID" value="KAJ7333483.1"/>
    <property type="molecule type" value="Genomic_DNA"/>
</dbReference>
<dbReference type="Proteomes" id="UP001218218">
    <property type="component" value="Unassembled WGS sequence"/>
</dbReference>
<dbReference type="AlphaFoldDB" id="A0AAD6ZPU7"/>